<dbReference type="AlphaFoldDB" id="A0A5C6FF33"/>
<keyword evidence="3" id="KW-1185">Reference proteome</keyword>
<keyword evidence="1" id="KW-0812">Transmembrane</keyword>
<organism evidence="2 3">
    <name type="scientific">Rubripirellula tenax</name>
    <dbReference type="NCBI Taxonomy" id="2528015"/>
    <lineage>
        <taxon>Bacteria</taxon>
        <taxon>Pseudomonadati</taxon>
        <taxon>Planctomycetota</taxon>
        <taxon>Planctomycetia</taxon>
        <taxon>Pirellulales</taxon>
        <taxon>Pirellulaceae</taxon>
        <taxon>Rubripirellula</taxon>
    </lineage>
</organism>
<dbReference type="EMBL" id="SJPW01000002">
    <property type="protein sequence ID" value="TWU59352.1"/>
    <property type="molecule type" value="Genomic_DNA"/>
</dbReference>
<gene>
    <name evidence="2" type="ORF">Poly51_21400</name>
</gene>
<dbReference type="RefSeq" id="WP_146456894.1">
    <property type="nucleotide sequence ID" value="NZ_SJPW01000002.1"/>
</dbReference>
<evidence type="ECO:0000313" key="3">
    <source>
        <dbReference type="Proteomes" id="UP000318288"/>
    </source>
</evidence>
<dbReference type="OrthoDB" id="247707at2"/>
<evidence type="ECO:0000313" key="2">
    <source>
        <dbReference type="EMBL" id="TWU59352.1"/>
    </source>
</evidence>
<evidence type="ECO:0000256" key="1">
    <source>
        <dbReference type="SAM" id="Phobius"/>
    </source>
</evidence>
<comment type="caution">
    <text evidence="2">The sequence shown here is derived from an EMBL/GenBank/DDBJ whole genome shotgun (WGS) entry which is preliminary data.</text>
</comment>
<keyword evidence="1" id="KW-1133">Transmembrane helix</keyword>
<keyword evidence="1" id="KW-0472">Membrane</keyword>
<name>A0A5C6FF33_9BACT</name>
<accession>A0A5C6FF33</accession>
<proteinExistence type="predicted"/>
<protein>
    <recommendedName>
        <fullName evidence="4">AsmA-like C-terminal domain-containing protein</fullName>
    </recommendedName>
</protein>
<feature type="transmembrane region" description="Helical" evidence="1">
    <location>
        <begin position="12"/>
        <end position="38"/>
    </location>
</feature>
<evidence type="ECO:0008006" key="4">
    <source>
        <dbReference type="Google" id="ProtNLM"/>
    </source>
</evidence>
<reference evidence="2 3" key="1">
    <citation type="submission" date="2019-02" db="EMBL/GenBank/DDBJ databases">
        <title>Deep-cultivation of Planctomycetes and their phenomic and genomic characterization uncovers novel biology.</title>
        <authorList>
            <person name="Wiegand S."/>
            <person name="Jogler M."/>
            <person name="Boedeker C."/>
            <person name="Pinto D."/>
            <person name="Vollmers J."/>
            <person name="Rivas-Marin E."/>
            <person name="Kohn T."/>
            <person name="Peeters S.H."/>
            <person name="Heuer A."/>
            <person name="Rast P."/>
            <person name="Oberbeckmann S."/>
            <person name="Bunk B."/>
            <person name="Jeske O."/>
            <person name="Meyerdierks A."/>
            <person name="Storesund J.E."/>
            <person name="Kallscheuer N."/>
            <person name="Luecker S."/>
            <person name="Lage O.M."/>
            <person name="Pohl T."/>
            <person name="Merkel B.J."/>
            <person name="Hornburger P."/>
            <person name="Mueller R.-W."/>
            <person name="Bruemmer F."/>
            <person name="Labrenz M."/>
            <person name="Spormann A.M."/>
            <person name="Op Den Camp H."/>
            <person name="Overmann J."/>
            <person name="Amann R."/>
            <person name="Jetten M.S.M."/>
            <person name="Mascher T."/>
            <person name="Medema M.H."/>
            <person name="Devos D.P."/>
            <person name="Kaster A.-K."/>
            <person name="Ovreas L."/>
            <person name="Rohde M."/>
            <person name="Galperin M.Y."/>
            <person name="Jogler C."/>
        </authorList>
    </citation>
    <scope>NUCLEOTIDE SEQUENCE [LARGE SCALE GENOMIC DNA]</scope>
    <source>
        <strain evidence="2 3">Poly51</strain>
    </source>
</reference>
<dbReference type="Proteomes" id="UP000318288">
    <property type="component" value="Unassembled WGS sequence"/>
</dbReference>
<sequence length="450" mass="49498">MHERTQRAMARMMFVFCCAVPTSISLTIIVVMATPWYARRVKSHFESELSRDTGLVVQIGTLTQTAPTSIRIDELRLIEPETSEEVAYVRQLDWVNRPAEVSILLHQPKLHSRTLPGAWRLIHDRFLCRPEHTGKPIRFAANDLTIADGVTGGLTMTDVDAWIEPTQDAVEASIQGVLAQSKTGTPIGITFRRDRSGASPATDWTVDTHDNALPCTTLAKYVPGPIGNLGNESTFAGSLRWHLPGGFANDSSWWIDIAGDFSDVALDQVFEKQSHRWTGRANIHLDRCRFEPGTSIDVAGTLRVGDGQIGRSLLAAANRNLGFELRLPEGTEDIPFDRIAMRFSLNDTQLRLDGICHTEVGYTNFPGDIVMHSGGYPMVRSGPQTLPSIALVSALAPSHSVMVPVAGQNAKLIEFLIPPSRPMPADPEAMRARIQTARDWSGGEVTSQPY</sequence>